<dbReference type="KEGG" id="gcr:GcLGCM259_2733"/>
<dbReference type="Proteomes" id="UP000307000">
    <property type="component" value="Chromosome"/>
</dbReference>
<gene>
    <name evidence="6" type="ORF">GcLGCM259_2733</name>
</gene>
<evidence type="ECO:0000256" key="4">
    <source>
        <dbReference type="ARBA" id="ARBA00022840"/>
    </source>
</evidence>
<dbReference type="SMART" id="SM00382">
    <property type="entry name" value="AAA"/>
    <property type="match status" value="1"/>
</dbReference>
<dbReference type="InterPro" id="IPR027417">
    <property type="entry name" value="P-loop_NTPase"/>
</dbReference>
<evidence type="ECO:0000313" key="6">
    <source>
        <dbReference type="EMBL" id="QCY48440.1"/>
    </source>
</evidence>
<dbReference type="InterPro" id="IPR003593">
    <property type="entry name" value="AAA+_ATPase"/>
</dbReference>
<name>A0A5B7WYU0_9MICC</name>
<dbReference type="PANTHER" id="PTHR43335:SF3">
    <property type="entry name" value="ABC TRANSPORTER"/>
    <property type="match status" value="1"/>
</dbReference>
<feature type="domain" description="ABC transporter" evidence="5">
    <location>
        <begin position="2"/>
        <end position="229"/>
    </location>
</feature>
<evidence type="ECO:0000256" key="2">
    <source>
        <dbReference type="ARBA" id="ARBA00022448"/>
    </source>
</evidence>
<dbReference type="GO" id="GO:0005524">
    <property type="term" value="F:ATP binding"/>
    <property type="evidence" value="ECO:0007669"/>
    <property type="project" value="UniProtKB-KW"/>
</dbReference>
<dbReference type="Pfam" id="PF00005">
    <property type="entry name" value="ABC_tran"/>
    <property type="match status" value="1"/>
</dbReference>
<keyword evidence="3" id="KW-0547">Nucleotide-binding</keyword>
<dbReference type="RefSeq" id="WP_138926993.1">
    <property type="nucleotide sequence ID" value="NZ_CP034412.1"/>
</dbReference>
<comment type="similarity">
    <text evidence="1">Belongs to the ABC transporter superfamily.</text>
</comment>
<evidence type="ECO:0000256" key="3">
    <source>
        <dbReference type="ARBA" id="ARBA00022741"/>
    </source>
</evidence>
<accession>A0A5B7WYU0</accession>
<organism evidence="6 7">
    <name type="scientific">Glutamicibacter creatinolyticus</name>
    <dbReference type="NCBI Taxonomy" id="162496"/>
    <lineage>
        <taxon>Bacteria</taxon>
        <taxon>Bacillati</taxon>
        <taxon>Actinomycetota</taxon>
        <taxon>Actinomycetes</taxon>
        <taxon>Micrococcales</taxon>
        <taxon>Micrococcaceae</taxon>
        <taxon>Glutamicibacter</taxon>
    </lineage>
</organism>
<keyword evidence="7" id="KW-1185">Reference proteome</keyword>
<dbReference type="Pfam" id="PF13732">
    <property type="entry name" value="DrrA1-3_C"/>
    <property type="match status" value="1"/>
</dbReference>
<protein>
    <submittedName>
        <fullName evidence="6">ABC transporter ATP-binding protein YxlF</fullName>
    </submittedName>
</protein>
<dbReference type="SUPFAM" id="SSF52540">
    <property type="entry name" value="P-loop containing nucleoside triphosphate hydrolases"/>
    <property type="match status" value="1"/>
</dbReference>
<dbReference type="InterPro" id="IPR025302">
    <property type="entry name" value="DrrA1/2-like_C"/>
</dbReference>
<reference evidence="6 7" key="1">
    <citation type="submission" date="2018-12" db="EMBL/GenBank/DDBJ databases">
        <title>Complete Genome Sequence of Glutamicibacter creatinolyticus strain LGCM259,isolated from an abscess of a 12-year-old mare in Italy.</title>
        <authorList>
            <person name="Santos R.G."/>
            <person name="Silva A.L."/>
            <person name="Seyffert N."/>
            <person name="Castro T.L.P."/>
            <person name="Attili A.R."/>
            <person name="Rifici C."/>
            <person name="Mazzullo G."/>
            <person name="Brenig B."/>
            <person name="Venanzi F."/>
            <person name="Azevedo V."/>
        </authorList>
    </citation>
    <scope>NUCLEOTIDE SEQUENCE [LARGE SCALE GENOMIC DNA]</scope>
    <source>
        <strain evidence="6 7">LGCM 259</strain>
    </source>
</reference>
<evidence type="ECO:0000259" key="5">
    <source>
        <dbReference type="PROSITE" id="PS50893"/>
    </source>
</evidence>
<keyword evidence="4 6" id="KW-0067">ATP-binding</keyword>
<sequence>MLELRNISRSFAEHQVLHDVSFQVPAGSLTGFVGANGAGKTTTMRIIMGLLAAHHGTVRLNGGDLGAGTRRGFGYMPEERGLYPKQPVIDQLVYLGSLHGLARSTARQRAMELLERFGLAERARAKLESLSLGNQQRVQVTAALLHEPQVLVLDEPFSGLDPLAVDAMSSILRDYANRGVPILFSSHQLDLLENLVDHLVIIQDGRILANDAAGALRRRHTDKHRLVLEHDAGWLREHPGVTALDVSGPEALVSFADPQLAQQVLAEAMRRGAVHEFATHRPTLADIYREIIR</sequence>
<proteinExistence type="inferred from homology"/>
<dbReference type="GO" id="GO:0016887">
    <property type="term" value="F:ATP hydrolysis activity"/>
    <property type="evidence" value="ECO:0007669"/>
    <property type="project" value="InterPro"/>
</dbReference>
<dbReference type="EMBL" id="CP034412">
    <property type="protein sequence ID" value="QCY48440.1"/>
    <property type="molecule type" value="Genomic_DNA"/>
</dbReference>
<evidence type="ECO:0000256" key="1">
    <source>
        <dbReference type="ARBA" id="ARBA00005417"/>
    </source>
</evidence>
<dbReference type="InterPro" id="IPR003439">
    <property type="entry name" value="ABC_transporter-like_ATP-bd"/>
</dbReference>
<keyword evidence="2" id="KW-0813">Transport</keyword>
<dbReference type="PANTHER" id="PTHR43335">
    <property type="entry name" value="ABC TRANSPORTER, ATP-BINDING PROTEIN"/>
    <property type="match status" value="1"/>
</dbReference>
<dbReference type="AlphaFoldDB" id="A0A5B7WYU0"/>
<evidence type="ECO:0000313" key="7">
    <source>
        <dbReference type="Proteomes" id="UP000307000"/>
    </source>
</evidence>
<dbReference type="PROSITE" id="PS50893">
    <property type="entry name" value="ABC_TRANSPORTER_2"/>
    <property type="match status" value="1"/>
</dbReference>
<dbReference type="Gene3D" id="3.40.50.300">
    <property type="entry name" value="P-loop containing nucleotide triphosphate hydrolases"/>
    <property type="match status" value="1"/>
</dbReference>